<dbReference type="KEGG" id="dwi:6637995"/>
<proteinExistence type="predicted"/>
<feature type="region of interest" description="Disordered" evidence="1">
    <location>
        <begin position="210"/>
        <end position="247"/>
    </location>
</feature>
<dbReference type="eggNOG" id="ENOG502TCBY">
    <property type="taxonomic scope" value="Eukaryota"/>
</dbReference>
<dbReference type="HOGENOM" id="CLU_560512_0_0_1"/>
<reference evidence="2 3" key="1">
    <citation type="journal article" date="2007" name="Nature">
        <title>Evolution of genes and genomes on the Drosophila phylogeny.</title>
        <authorList>
            <consortium name="Drosophila 12 Genomes Consortium"/>
            <person name="Clark A.G."/>
            <person name="Eisen M.B."/>
            <person name="Smith D.R."/>
            <person name="Bergman C.M."/>
            <person name="Oliver B."/>
            <person name="Markow T.A."/>
            <person name="Kaufman T.C."/>
            <person name="Kellis M."/>
            <person name="Gelbart W."/>
            <person name="Iyer V.N."/>
            <person name="Pollard D.A."/>
            <person name="Sackton T.B."/>
            <person name="Larracuente A.M."/>
            <person name="Singh N.D."/>
            <person name="Abad J.P."/>
            <person name="Abt D.N."/>
            <person name="Adryan B."/>
            <person name="Aguade M."/>
            <person name="Akashi H."/>
            <person name="Anderson W.W."/>
            <person name="Aquadro C.F."/>
            <person name="Ardell D.H."/>
            <person name="Arguello R."/>
            <person name="Artieri C.G."/>
            <person name="Barbash D.A."/>
            <person name="Barker D."/>
            <person name="Barsanti P."/>
            <person name="Batterham P."/>
            <person name="Batzoglou S."/>
            <person name="Begun D."/>
            <person name="Bhutkar A."/>
            <person name="Blanco E."/>
            <person name="Bosak S.A."/>
            <person name="Bradley R.K."/>
            <person name="Brand A.D."/>
            <person name="Brent M.R."/>
            <person name="Brooks A.N."/>
            <person name="Brown R.H."/>
            <person name="Butlin R.K."/>
            <person name="Caggese C."/>
            <person name="Calvi B.R."/>
            <person name="Bernardo de Carvalho A."/>
            <person name="Caspi A."/>
            <person name="Castrezana S."/>
            <person name="Celniker S.E."/>
            <person name="Chang J.L."/>
            <person name="Chapple C."/>
            <person name="Chatterji S."/>
            <person name="Chinwalla A."/>
            <person name="Civetta A."/>
            <person name="Clifton S.W."/>
            <person name="Comeron J.M."/>
            <person name="Costello J.C."/>
            <person name="Coyne J.A."/>
            <person name="Daub J."/>
            <person name="David R.G."/>
            <person name="Delcher A.L."/>
            <person name="Delehaunty K."/>
            <person name="Do C.B."/>
            <person name="Ebling H."/>
            <person name="Edwards K."/>
            <person name="Eickbush T."/>
            <person name="Evans J.D."/>
            <person name="Filipski A."/>
            <person name="Findeiss S."/>
            <person name="Freyhult E."/>
            <person name="Fulton L."/>
            <person name="Fulton R."/>
            <person name="Garcia A.C."/>
            <person name="Gardiner A."/>
            <person name="Garfield D.A."/>
            <person name="Garvin B.E."/>
            <person name="Gibson G."/>
            <person name="Gilbert D."/>
            <person name="Gnerre S."/>
            <person name="Godfrey J."/>
            <person name="Good R."/>
            <person name="Gotea V."/>
            <person name="Gravely B."/>
            <person name="Greenberg A.J."/>
            <person name="Griffiths-Jones S."/>
            <person name="Gross S."/>
            <person name="Guigo R."/>
            <person name="Gustafson E.A."/>
            <person name="Haerty W."/>
            <person name="Hahn M.W."/>
            <person name="Halligan D.L."/>
            <person name="Halpern A.L."/>
            <person name="Halter G.M."/>
            <person name="Han M.V."/>
            <person name="Heger A."/>
            <person name="Hillier L."/>
            <person name="Hinrichs A.S."/>
            <person name="Holmes I."/>
            <person name="Hoskins R.A."/>
            <person name="Hubisz M.J."/>
            <person name="Hultmark D."/>
            <person name="Huntley M.A."/>
            <person name="Jaffe D.B."/>
            <person name="Jagadeeshan S."/>
            <person name="Jeck W.R."/>
            <person name="Johnson J."/>
            <person name="Jones C.D."/>
            <person name="Jordan W.C."/>
            <person name="Karpen G.H."/>
            <person name="Kataoka E."/>
            <person name="Keightley P.D."/>
            <person name="Kheradpour P."/>
            <person name="Kirkness E.F."/>
            <person name="Koerich L.B."/>
            <person name="Kristiansen K."/>
            <person name="Kudrna D."/>
            <person name="Kulathinal R.J."/>
            <person name="Kumar S."/>
            <person name="Kwok R."/>
            <person name="Lander E."/>
            <person name="Langley C.H."/>
            <person name="Lapoint R."/>
            <person name="Lazzaro B.P."/>
            <person name="Lee S.J."/>
            <person name="Levesque L."/>
            <person name="Li R."/>
            <person name="Lin C.F."/>
            <person name="Lin M.F."/>
            <person name="Lindblad-Toh K."/>
            <person name="Llopart A."/>
            <person name="Long M."/>
            <person name="Low L."/>
            <person name="Lozovsky E."/>
            <person name="Lu J."/>
            <person name="Luo M."/>
            <person name="Machado C.A."/>
            <person name="Makalowski W."/>
            <person name="Marzo M."/>
            <person name="Matsuda M."/>
            <person name="Matzkin L."/>
            <person name="McAllister B."/>
            <person name="McBride C.S."/>
            <person name="McKernan B."/>
            <person name="McKernan K."/>
            <person name="Mendez-Lago M."/>
            <person name="Minx P."/>
            <person name="Mollenhauer M.U."/>
            <person name="Montooth K."/>
            <person name="Mount S.M."/>
            <person name="Mu X."/>
            <person name="Myers E."/>
            <person name="Negre B."/>
            <person name="Newfeld S."/>
            <person name="Nielsen R."/>
            <person name="Noor M.A."/>
            <person name="O'Grady P."/>
            <person name="Pachter L."/>
            <person name="Papaceit M."/>
            <person name="Parisi M.J."/>
            <person name="Parisi M."/>
            <person name="Parts L."/>
            <person name="Pedersen J.S."/>
            <person name="Pesole G."/>
            <person name="Phillippy A.M."/>
            <person name="Ponting C.P."/>
            <person name="Pop M."/>
            <person name="Porcelli D."/>
            <person name="Powell J.R."/>
            <person name="Prohaska S."/>
            <person name="Pruitt K."/>
            <person name="Puig M."/>
            <person name="Quesneville H."/>
            <person name="Ram K.R."/>
            <person name="Rand D."/>
            <person name="Rasmussen M.D."/>
            <person name="Reed L.K."/>
            <person name="Reenan R."/>
            <person name="Reily A."/>
            <person name="Remington K.A."/>
            <person name="Rieger T.T."/>
            <person name="Ritchie M.G."/>
            <person name="Robin C."/>
            <person name="Rogers Y.H."/>
            <person name="Rohde C."/>
            <person name="Rozas J."/>
            <person name="Rubenfield M.J."/>
            <person name="Ruiz A."/>
            <person name="Russo S."/>
            <person name="Salzberg S.L."/>
            <person name="Sanchez-Gracia A."/>
            <person name="Saranga D.J."/>
            <person name="Sato H."/>
            <person name="Schaeffer S.W."/>
            <person name="Schatz M.C."/>
            <person name="Schlenke T."/>
            <person name="Schwartz R."/>
            <person name="Segarra C."/>
            <person name="Singh R.S."/>
            <person name="Sirot L."/>
            <person name="Sirota M."/>
            <person name="Sisneros N.B."/>
            <person name="Smith C.D."/>
            <person name="Smith T.F."/>
            <person name="Spieth J."/>
            <person name="Stage D.E."/>
            <person name="Stark A."/>
            <person name="Stephan W."/>
            <person name="Strausberg R.L."/>
            <person name="Strempel S."/>
            <person name="Sturgill D."/>
            <person name="Sutton G."/>
            <person name="Sutton G.G."/>
            <person name="Tao W."/>
            <person name="Teichmann S."/>
            <person name="Tobari Y.N."/>
            <person name="Tomimura Y."/>
            <person name="Tsolas J.M."/>
            <person name="Valente V.L."/>
            <person name="Venter E."/>
            <person name="Venter J.C."/>
            <person name="Vicario S."/>
            <person name="Vieira F.G."/>
            <person name="Vilella A.J."/>
            <person name="Villasante A."/>
            <person name="Walenz B."/>
            <person name="Wang J."/>
            <person name="Wasserman M."/>
            <person name="Watts T."/>
            <person name="Wilson D."/>
            <person name="Wilson R.K."/>
            <person name="Wing R.A."/>
            <person name="Wolfner M.F."/>
            <person name="Wong A."/>
            <person name="Wong G.K."/>
            <person name="Wu C.I."/>
            <person name="Wu G."/>
            <person name="Yamamoto D."/>
            <person name="Yang H.P."/>
            <person name="Yang S.P."/>
            <person name="Yorke J.A."/>
            <person name="Yoshida K."/>
            <person name="Zdobnov E."/>
            <person name="Zhang P."/>
            <person name="Zhang Y."/>
            <person name="Zimin A.V."/>
            <person name="Baldwin J."/>
            <person name="Abdouelleil A."/>
            <person name="Abdulkadir J."/>
            <person name="Abebe A."/>
            <person name="Abera B."/>
            <person name="Abreu J."/>
            <person name="Acer S.C."/>
            <person name="Aftuck L."/>
            <person name="Alexander A."/>
            <person name="An P."/>
            <person name="Anderson E."/>
            <person name="Anderson S."/>
            <person name="Arachi H."/>
            <person name="Azer M."/>
            <person name="Bachantsang P."/>
            <person name="Barry A."/>
            <person name="Bayul T."/>
            <person name="Berlin A."/>
            <person name="Bessette D."/>
            <person name="Bloom T."/>
            <person name="Blye J."/>
            <person name="Boguslavskiy L."/>
            <person name="Bonnet C."/>
            <person name="Boukhgalter B."/>
            <person name="Bourzgui I."/>
            <person name="Brown A."/>
            <person name="Cahill P."/>
            <person name="Channer S."/>
            <person name="Cheshatsang Y."/>
            <person name="Chuda L."/>
            <person name="Citroen M."/>
            <person name="Collymore A."/>
            <person name="Cooke P."/>
            <person name="Costello M."/>
            <person name="D'Aco K."/>
            <person name="Daza R."/>
            <person name="De Haan G."/>
            <person name="DeGray S."/>
            <person name="DeMaso C."/>
            <person name="Dhargay N."/>
            <person name="Dooley K."/>
            <person name="Dooley E."/>
            <person name="Doricent M."/>
            <person name="Dorje P."/>
            <person name="Dorjee K."/>
            <person name="Dupes A."/>
            <person name="Elong R."/>
            <person name="Falk J."/>
            <person name="Farina A."/>
            <person name="Faro S."/>
            <person name="Ferguson D."/>
            <person name="Fisher S."/>
            <person name="Foley C.D."/>
            <person name="Franke A."/>
            <person name="Friedrich D."/>
            <person name="Gadbois L."/>
            <person name="Gearin G."/>
            <person name="Gearin C.R."/>
            <person name="Giannoukos G."/>
            <person name="Goode T."/>
            <person name="Graham J."/>
            <person name="Grandbois E."/>
            <person name="Grewal S."/>
            <person name="Gyaltsen K."/>
            <person name="Hafez N."/>
            <person name="Hagos B."/>
            <person name="Hall J."/>
            <person name="Henson C."/>
            <person name="Hollinger A."/>
            <person name="Honan T."/>
            <person name="Huard M.D."/>
            <person name="Hughes L."/>
            <person name="Hurhula B."/>
            <person name="Husby M.E."/>
            <person name="Kamat A."/>
            <person name="Kanga B."/>
            <person name="Kashin S."/>
            <person name="Khazanovich D."/>
            <person name="Kisner P."/>
            <person name="Lance K."/>
            <person name="Lara M."/>
            <person name="Lee W."/>
            <person name="Lennon N."/>
            <person name="Letendre F."/>
            <person name="LeVine R."/>
            <person name="Lipovsky A."/>
            <person name="Liu X."/>
            <person name="Liu J."/>
            <person name="Liu S."/>
            <person name="Lokyitsang T."/>
            <person name="Lokyitsang Y."/>
            <person name="Lubonja R."/>
            <person name="Lui A."/>
            <person name="MacDonald P."/>
            <person name="Magnisalis V."/>
            <person name="Maru K."/>
            <person name="Matthews C."/>
            <person name="McCusker W."/>
            <person name="McDonough S."/>
            <person name="Mehta T."/>
            <person name="Meldrim J."/>
            <person name="Meneus L."/>
            <person name="Mihai O."/>
            <person name="Mihalev A."/>
            <person name="Mihova T."/>
            <person name="Mittelman R."/>
            <person name="Mlenga V."/>
            <person name="Montmayeur A."/>
            <person name="Mulrain L."/>
            <person name="Navidi A."/>
            <person name="Naylor J."/>
            <person name="Negash T."/>
            <person name="Nguyen T."/>
            <person name="Nguyen N."/>
            <person name="Nicol R."/>
            <person name="Norbu C."/>
            <person name="Norbu N."/>
            <person name="Novod N."/>
            <person name="O'Neill B."/>
            <person name="Osman S."/>
            <person name="Markiewicz E."/>
            <person name="Oyono O.L."/>
            <person name="Patti C."/>
            <person name="Phunkhang P."/>
            <person name="Pierre F."/>
            <person name="Priest M."/>
            <person name="Raghuraman S."/>
            <person name="Rege F."/>
            <person name="Reyes R."/>
            <person name="Rise C."/>
            <person name="Rogov P."/>
            <person name="Ross K."/>
            <person name="Ryan E."/>
            <person name="Settipalli S."/>
            <person name="Shea T."/>
            <person name="Sherpa N."/>
            <person name="Shi L."/>
            <person name="Shih D."/>
            <person name="Sparrow T."/>
            <person name="Spaulding J."/>
            <person name="Stalker J."/>
            <person name="Stange-Thomann N."/>
            <person name="Stavropoulos S."/>
            <person name="Stone C."/>
            <person name="Strader C."/>
            <person name="Tesfaye S."/>
            <person name="Thomson T."/>
            <person name="Thoulutsang Y."/>
            <person name="Thoulutsang D."/>
            <person name="Topham K."/>
            <person name="Topping I."/>
            <person name="Tsamla T."/>
            <person name="Vassiliev H."/>
            <person name="Vo A."/>
            <person name="Wangchuk T."/>
            <person name="Wangdi T."/>
            <person name="Weiand M."/>
            <person name="Wilkinson J."/>
            <person name="Wilson A."/>
            <person name="Yadav S."/>
            <person name="Young G."/>
            <person name="Yu Q."/>
            <person name="Zembek L."/>
            <person name="Zhong D."/>
            <person name="Zimmer A."/>
            <person name="Zwirko Z."/>
            <person name="Jaffe D.B."/>
            <person name="Alvarez P."/>
            <person name="Brockman W."/>
            <person name="Butler J."/>
            <person name="Chin C."/>
            <person name="Gnerre S."/>
            <person name="Grabherr M."/>
            <person name="Kleber M."/>
            <person name="Mauceli E."/>
            <person name="MacCallum I."/>
        </authorList>
    </citation>
    <scope>NUCLEOTIDE SEQUENCE [LARGE SCALE GENOMIC DNA]</scope>
    <source>
        <strain evidence="3">Tucson 14030-0811.24</strain>
    </source>
</reference>
<gene>
    <name evidence="2" type="primary">Dwil\GK10650</name>
    <name evidence="2" type="ORF">Dwil_GK10650</name>
</gene>
<dbReference type="EMBL" id="CH963719">
    <property type="protein sequence ID" value="EDW72038.2"/>
    <property type="molecule type" value="Genomic_DNA"/>
</dbReference>
<feature type="compositionally biased region" description="Basic and acidic residues" evidence="1">
    <location>
        <begin position="350"/>
        <end position="360"/>
    </location>
</feature>
<evidence type="ECO:0000313" key="2">
    <source>
        <dbReference type="EMBL" id="EDW72038.2"/>
    </source>
</evidence>
<dbReference type="OrthoDB" id="7865559at2759"/>
<feature type="region of interest" description="Disordered" evidence="1">
    <location>
        <begin position="119"/>
        <end position="154"/>
    </location>
</feature>
<dbReference type="Proteomes" id="UP000007798">
    <property type="component" value="Unassembled WGS sequence"/>
</dbReference>
<protein>
    <submittedName>
        <fullName evidence="2">Uncharacterized protein</fullName>
    </submittedName>
</protein>
<feature type="compositionally biased region" description="Basic and acidic residues" evidence="1">
    <location>
        <begin position="142"/>
        <end position="154"/>
    </location>
</feature>
<feature type="region of interest" description="Disordered" evidence="1">
    <location>
        <begin position="350"/>
        <end position="405"/>
    </location>
</feature>
<feature type="compositionally biased region" description="Basic and acidic residues" evidence="1">
    <location>
        <begin position="212"/>
        <end position="234"/>
    </location>
</feature>
<sequence length="509" mass="59738">MNPSMKLAKTMNKCARVLRHRSSQLIGSHGRSWSTMGKPRSSTTFKLSNINLKSTSKLAVKESSLAVDQRRYYNDRNDWQEVKQKGYQPGMDATYEMPHSGPGTTRYDEIYLNREPAPRYEESDQYDDGESQQHPYAQMGQHDGESRRRMTLDPVEHQMRQERIIEENRRKWQNRTEPNREVHANGISYNIDKFLGAENTKLNANRVVKNKQTAEEYSRNRREARQNELRRAGSKDNMQNEDNDFNKPSEAWLNKQIAEHNDKHWHTWYNCPDERDIAKKAQRTCQARKFQQKRRFHPYDVTRRGLHQHQASNEGTEVSDEEFNNLKEHAKARVKTPQQAKSEYLLSLMKQDEDIRRQQEDADSDVDDDEEMEVVPPARRRVKPATTQAKQPIAPRAEARPVQQVQQDETYDLMMSQPKWRRPMRRNNSLRVPYDQQRSHSISPPQFQMSVKAKVMRNRAPVCSFSDTVMSRMSTKSNTNTQYRDSVRPSISATWNDFTSSHISKAYSN</sequence>
<name>B4MIU9_DROWI</name>
<evidence type="ECO:0000313" key="3">
    <source>
        <dbReference type="Proteomes" id="UP000007798"/>
    </source>
</evidence>
<dbReference type="AlphaFoldDB" id="B4MIU9"/>
<keyword evidence="3" id="KW-1185">Reference proteome</keyword>
<feature type="compositionally biased region" description="Acidic residues" evidence="1">
    <location>
        <begin position="361"/>
        <end position="373"/>
    </location>
</feature>
<evidence type="ECO:0000256" key="1">
    <source>
        <dbReference type="SAM" id="MobiDB-lite"/>
    </source>
</evidence>
<dbReference type="STRING" id="7260.B4MIU9"/>
<dbReference type="InParanoid" id="B4MIU9"/>
<accession>B4MIU9</accession>
<organism evidence="2 3">
    <name type="scientific">Drosophila willistoni</name>
    <name type="common">Fruit fly</name>
    <dbReference type="NCBI Taxonomy" id="7260"/>
    <lineage>
        <taxon>Eukaryota</taxon>
        <taxon>Metazoa</taxon>
        <taxon>Ecdysozoa</taxon>
        <taxon>Arthropoda</taxon>
        <taxon>Hexapoda</taxon>
        <taxon>Insecta</taxon>
        <taxon>Pterygota</taxon>
        <taxon>Neoptera</taxon>
        <taxon>Endopterygota</taxon>
        <taxon>Diptera</taxon>
        <taxon>Brachycera</taxon>
        <taxon>Muscomorpha</taxon>
        <taxon>Ephydroidea</taxon>
        <taxon>Drosophilidae</taxon>
        <taxon>Drosophila</taxon>
        <taxon>Sophophora</taxon>
    </lineage>
</organism>